<protein>
    <submittedName>
        <fullName evidence="1">Uncharacterized protein</fullName>
    </submittedName>
</protein>
<gene>
    <name evidence="1" type="ORF">EAS62_17275</name>
</gene>
<accession>A0ABY0DK53</accession>
<evidence type="ECO:0000313" key="1">
    <source>
        <dbReference type="EMBL" id="RXG94238.1"/>
    </source>
</evidence>
<evidence type="ECO:0000313" key="2">
    <source>
        <dbReference type="Proteomes" id="UP000289946"/>
    </source>
</evidence>
<proteinExistence type="predicted"/>
<sequence>MPRTQRVALATWCAAEPGFMLQRCTRRRVPALRHNAVSVFTRVFDALWRCSASGTREGGALLPQTRSLRAQRSNPDCHRGGILDCFVARAPRNDGAPAS</sequence>
<reference evidence="1 2" key="1">
    <citation type="submission" date="2018-10" db="EMBL/GenBank/DDBJ databases">
        <title>Bradyrhizobium sp. nov., isolated from effective nodules of peanut in China.</title>
        <authorList>
            <person name="Li Y."/>
        </authorList>
    </citation>
    <scope>NUCLEOTIDE SEQUENCE [LARGE SCALE GENOMIC DNA]</scope>
    <source>
        <strain evidence="1 2">CCBAU 51781</strain>
    </source>
</reference>
<keyword evidence="2" id="KW-1185">Reference proteome</keyword>
<dbReference type="EMBL" id="RDRA01000009">
    <property type="protein sequence ID" value="RXG94238.1"/>
    <property type="molecule type" value="Genomic_DNA"/>
</dbReference>
<name>A0ABY0DK53_9BRAD</name>
<dbReference type="Proteomes" id="UP000289946">
    <property type="component" value="Unassembled WGS sequence"/>
</dbReference>
<comment type="caution">
    <text evidence="1">The sequence shown here is derived from an EMBL/GenBank/DDBJ whole genome shotgun (WGS) entry which is preliminary data.</text>
</comment>
<organism evidence="1 2">
    <name type="scientific">Bradyrhizobium zhanjiangense</name>
    <dbReference type="NCBI Taxonomy" id="1325107"/>
    <lineage>
        <taxon>Bacteria</taxon>
        <taxon>Pseudomonadati</taxon>
        <taxon>Pseudomonadota</taxon>
        <taxon>Alphaproteobacteria</taxon>
        <taxon>Hyphomicrobiales</taxon>
        <taxon>Nitrobacteraceae</taxon>
        <taxon>Bradyrhizobium</taxon>
    </lineage>
</organism>